<keyword evidence="4" id="KW-1185">Reference proteome</keyword>
<dbReference type="Gene3D" id="1.20.5.4090">
    <property type="match status" value="1"/>
</dbReference>
<dbReference type="RefSeq" id="WP_078218118.1">
    <property type="nucleotide sequence ID" value="NZ_MUXZ01000009.1"/>
</dbReference>
<reference evidence="4 5" key="1">
    <citation type="submission" date="2018-06" db="EMBL/GenBank/DDBJ databases">
        <authorList>
            <consortium name="Pathogen Informatics"/>
            <person name="Doyle S."/>
        </authorList>
    </citation>
    <scope>NUCLEOTIDE SEQUENCE [LARGE SCALE GENOMIC DNA]</scope>
    <source>
        <strain evidence="2 4">NCTC1659</strain>
        <strain evidence="3 5">NCTC8540</strain>
    </source>
</reference>
<dbReference type="EMBL" id="UGHF01000001">
    <property type="protein sequence ID" value="STO60100.1"/>
    <property type="molecule type" value="Genomic_DNA"/>
</dbReference>
<accession>A0A1V4B214</accession>
<dbReference type="OrthoDB" id="7066911at2"/>
<dbReference type="STRING" id="733.B0186_04055"/>
<dbReference type="Proteomes" id="UP000254496">
    <property type="component" value="Unassembled WGS sequence"/>
</dbReference>
<sequence length="135" mass="15250">MDIATIFSSAKTTLDILSGMETNSVLAERVALLKDQIEILRYTYESTQKELTETKAKCTALENEIASYRTAEQFIFEHGAAFKKTSTGYIKAVYCPNCFKVASASFVRFPFQCGSCKWSSMFKMGEFERIFNSLP</sequence>
<evidence type="ECO:0000313" key="3">
    <source>
        <dbReference type="EMBL" id="STO68960.1"/>
    </source>
</evidence>
<dbReference type="Proteomes" id="UP000254329">
    <property type="component" value="Unassembled WGS sequence"/>
</dbReference>
<evidence type="ECO:0000313" key="2">
    <source>
        <dbReference type="EMBL" id="STO60100.1"/>
    </source>
</evidence>
<evidence type="ECO:0000313" key="4">
    <source>
        <dbReference type="Proteomes" id="UP000254329"/>
    </source>
</evidence>
<organism evidence="2 4">
    <name type="scientific">Canicola haemoglobinophilus</name>
    <dbReference type="NCBI Taxonomy" id="733"/>
    <lineage>
        <taxon>Bacteria</taxon>
        <taxon>Pseudomonadati</taxon>
        <taxon>Pseudomonadota</taxon>
        <taxon>Gammaproteobacteria</taxon>
        <taxon>Pasteurellales</taxon>
        <taxon>Pasteurellaceae</taxon>
        <taxon>Canicola</taxon>
    </lineage>
</organism>
<protein>
    <submittedName>
        <fullName evidence="2">Uncharacterized protein</fullName>
    </submittedName>
</protein>
<name>A0A1V4B214_9PAST</name>
<dbReference type="AlphaFoldDB" id="A0A1V4B214"/>
<evidence type="ECO:0000256" key="1">
    <source>
        <dbReference type="SAM" id="Coils"/>
    </source>
</evidence>
<gene>
    <name evidence="2" type="ORF">NCTC1659_01372</name>
    <name evidence="3" type="ORF">NCTC8540_01478</name>
</gene>
<feature type="coiled-coil region" evidence="1">
    <location>
        <begin position="44"/>
        <end position="71"/>
    </location>
</feature>
<proteinExistence type="predicted"/>
<keyword evidence="1" id="KW-0175">Coiled coil</keyword>
<evidence type="ECO:0000313" key="5">
    <source>
        <dbReference type="Proteomes" id="UP000254496"/>
    </source>
</evidence>
<dbReference type="EMBL" id="UGHJ01000001">
    <property type="protein sequence ID" value="STO68960.1"/>
    <property type="molecule type" value="Genomic_DNA"/>
</dbReference>